<gene>
    <name evidence="1" type="ORF">CLHOM_17140</name>
</gene>
<reference evidence="2" key="1">
    <citation type="submission" date="2015-08" db="EMBL/GenBank/DDBJ databases">
        <title>Genome sequence of the strict anaerobe Clostridium homopropionicum LuHBu1 (DSM 5847T).</title>
        <authorList>
            <person name="Poehlein A."/>
            <person name="Beck M."/>
            <person name="Schiel-Bengelsdorf B."/>
            <person name="Bengelsdorf F.R."/>
            <person name="Daniel R."/>
            <person name="Duerre P."/>
        </authorList>
    </citation>
    <scope>NUCLEOTIDE SEQUENCE [LARGE SCALE GENOMIC DNA]</scope>
    <source>
        <strain evidence="2">DSM 5847</strain>
    </source>
</reference>
<dbReference type="STRING" id="36844.SAMN04488501_102279"/>
<evidence type="ECO:0000313" key="2">
    <source>
        <dbReference type="Proteomes" id="UP000037043"/>
    </source>
</evidence>
<protein>
    <submittedName>
        <fullName evidence="1">Uncharacterized protein</fullName>
    </submittedName>
</protein>
<name>A0A0L6Z9I2_9CLOT</name>
<comment type="caution">
    <text evidence="1">The sequence shown here is derived from an EMBL/GenBank/DDBJ whole genome shotgun (WGS) entry which is preliminary data.</text>
</comment>
<dbReference type="AlphaFoldDB" id="A0A0L6Z9I2"/>
<dbReference type="EMBL" id="LHUR01000022">
    <property type="protein sequence ID" value="KOA19625.1"/>
    <property type="molecule type" value="Genomic_DNA"/>
</dbReference>
<keyword evidence="2" id="KW-1185">Reference proteome</keyword>
<dbReference type="Proteomes" id="UP000037043">
    <property type="component" value="Unassembled WGS sequence"/>
</dbReference>
<sequence>MKKSYKSFSEFLSAACSRELEYFIYDSKFTSAFNYRMKKLMEEAENKGKGSINFSIIFNTEEEVAIIDAAIIGRYVSNSFITIIESKYKGIAINNIIKKVTIGNEKNKEDFIVVSYNTIHKVMEELYKDIKYNKKVLEEYVKEYKLEEYRNRDLPIVICSLLILEDICGYLKIDKSELIKSLDKIISSKRL</sequence>
<organism evidence="1 2">
    <name type="scientific">Clostridium homopropionicum DSM 5847</name>
    <dbReference type="NCBI Taxonomy" id="1121318"/>
    <lineage>
        <taxon>Bacteria</taxon>
        <taxon>Bacillati</taxon>
        <taxon>Bacillota</taxon>
        <taxon>Clostridia</taxon>
        <taxon>Eubacteriales</taxon>
        <taxon>Clostridiaceae</taxon>
        <taxon>Clostridium</taxon>
    </lineage>
</organism>
<proteinExistence type="predicted"/>
<evidence type="ECO:0000313" key="1">
    <source>
        <dbReference type="EMBL" id="KOA19625.1"/>
    </source>
</evidence>
<accession>A0A0L6Z9I2</accession>
<dbReference type="PATRIC" id="fig|1121318.3.peg.1729"/>